<dbReference type="AlphaFoldDB" id="A0AAD7B043"/>
<keyword evidence="3" id="KW-1185">Reference proteome</keyword>
<dbReference type="Proteomes" id="UP001221142">
    <property type="component" value="Unassembled WGS sequence"/>
</dbReference>
<evidence type="ECO:0000313" key="3">
    <source>
        <dbReference type="Proteomes" id="UP001221142"/>
    </source>
</evidence>
<comment type="caution">
    <text evidence="1">The sequence shown here is derived from an EMBL/GenBank/DDBJ whole genome shotgun (WGS) entry which is preliminary data.</text>
</comment>
<protein>
    <submittedName>
        <fullName evidence="1">Uncharacterized protein</fullName>
    </submittedName>
</protein>
<dbReference type="EMBL" id="JARKIF010000046">
    <property type="protein sequence ID" value="KAJ7608141.1"/>
    <property type="molecule type" value="Genomic_DNA"/>
</dbReference>
<dbReference type="EMBL" id="JARKIF010000065">
    <property type="protein sequence ID" value="KAJ7605998.1"/>
    <property type="molecule type" value="Genomic_DNA"/>
</dbReference>
<evidence type="ECO:0000313" key="2">
    <source>
        <dbReference type="EMBL" id="KAJ7608141.1"/>
    </source>
</evidence>
<accession>A0AAD7B043</accession>
<gene>
    <name evidence="2" type="ORF">FB45DRAFT_946813</name>
    <name evidence="1" type="ORF">FB45DRAFT_951588</name>
</gene>
<reference evidence="1" key="1">
    <citation type="submission" date="2023-03" db="EMBL/GenBank/DDBJ databases">
        <title>Massive genome expansion in bonnet fungi (Mycena s.s.) driven by repeated elements and novel gene families across ecological guilds.</title>
        <authorList>
            <consortium name="Lawrence Berkeley National Laboratory"/>
            <person name="Harder C.B."/>
            <person name="Miyauchi S."/>
            <person name="Viragh M."/>
            <person name="Kuo A."/>
            <person name="Thoen E."/>
            <person name="Andreopoulos B."/>
            <person name="Lu D."/>
            <person name="Skrede I."/>
            <person name="Drula E."/>
            <person name="Henrissat B."/>
            <person name="Morin E."/>
            <person name="Kohler A."/>
            <person name="Barry K."/>
            <person name="LaButti K."/>
            <person name="Morin E."/>
            <person name="Salamov A."/>
            <person name="Lipzen A."/>
            <person name="Mereny Z."/>
            <person name="Hegedus B."/>
            <person name="Baldrian P."/>
            <person name="Stursova M."/>
            <person name="Weitz H."/>
            <person name="Taylor A."/>
            <person name="Grigoriev I.V."/>
            <person name="Nagy L.G."/>
            <person name="Martin F."/>
            <person name="Kauserud H."/>
        </authorList>
    </citation>
    <scope>NUCLEOTIDE SEQUENCE</scope>
    <source>
        <strain evidence="1">9284</strain>
    </source>
</reference>
<name>A0AAD7B043_9AGAR</name>
<sequence length="191" mass="21586">MWGLSLRLPSRRASDWCIYGLPIMLPHLARCRALEIPDWAIPHVVSQYTPTQLPALENLAVCASTDEEDEYAARWTTAVLQNASPTLTALRWSGPHSEILLQSQVQAWGQLTALSLEMSVDPVVLCPVFRALQRVTHLRMANEWPEEHDPGMEVVQVPSVTTFVVVTTTSVLLRLKLPNLRRPIDLHCHRR</sequence>
<organism evidence="1 3">
    <name type="scientific">Roridomyces roridus</name>
    <dbReference type="NCBI Taxonomy" id="1738132"/>
    <lineage>
        <taxon>Eukaryota</taxon>
        <taxon>Fungi</taxon>
        <taxon>Dikarya</taxon>
        <taxon>Basidiomycota</taxon>
        <taxon>Agaricomycotina</taxon>
        <taxon>Agaricomycetes</taxon>
        <taxon>Agaricomycetidae</taxon>
        <taxon>Agaricales</taxon>
        <taxon>Marasmiineae</taxon>
        <taxon>Mycenaceae</taxon>
        <taxon>Roridomyces</taxon>
    </lineage>
</organism>
<proteinExistence type="predicted"/>
<evidence type="ECO:0000313" key="1">
    <source>
        <dbReference type="EMBL" id="KAJ7605998.1"/>
    </source>
</evidence>